<name>A0A3L9Y570_9RHOB</name>
<evidence type="ECO:0000313" key="3">
    <source>
        <dbReference type="Proteomes" id="UP000281343"/>
    </source>
</evidence>
<organism evidence="2 3">
    <name type="scientific">Rhodophyticola porphyridii</name>
    <dbReference type="NCBI Taxonomy" id="1852017"/>
    <lineage>
        <taxon>Bacteria</taxon>
        <taxon>Pseudomonadati</taxon>
        <taxon>Pseudomonadota</taxon>
        <taxon>Alphaproteobacteria</taxon>
        <taxon>Rhodobacterales</taxon>
        <taxon>Roseobacteraceae</taxon>
        <taxon>Rhodophyticola</taxon>
    </lineage>
</organism>
<feature type="signal peptide" evidence="1">
    <location>
        <begin position="1"/>
        <end position="27"/>
    </location>
</feature>
<dbReference type="RefSeq" id="WP_121896471.1">
    <property type="nucleotide sequence ID" value="NZ_RCNT01000001.1"/>
</dbReference>
<keyword evidence="1" id="KW-0732">Signal</keyword>
<gene>
    <name evidence="2" type="ORF">D9R08_02860</name>
</gene>
<reference evidence="2 3" key="1">
    <citation type="submission" date="2018-10" db="EMBL/GenBank/DDBJ databases">
        <authorList>
            <person name="Jung H.S."/>
            <person name="Jeon C.O."/>
        </authorList>
    </citation>
    <scope>NUCLEOTIDE SEQUENCE [LARGE SCALE GENOMIC DNA]</scope>
    <source>
        <strain evidence="2 3">MA-7-27</strain>
    </source>
</reference>
<feature type="chain" id="PRO_5018224796" description="DUF2946 domain-containing protein" evidence="1">
    <location>
        <begin position="28"/>
        <end position="116"/>
    </location>
</feature>
<dbReference type="EMBL" id="RCNT01000001">
    <property type="protein sequence ID" value="RMA43881.1"/>
    <property type="molecule type" value="Genomic_DNA"/>
</dbReference>
<evidence type="ECO:0000313" key="2">
    <source>
        <dbReference type="EMBL" id="RMA43881.1"/>
    </source>
</evidence>
<protein>
    <recommendedName>
        <fullName evidence="4">DUF2946 domain-containing protein</fullName>
    </recommendedName>
</protein>
<sequence>MTRVFRPISAVCLALILSLTSVSMALARGDMAVNGTMILCLGGMQVTVAIGPDGAPVIEEHICPDCVVGTLALGGTPPQTPPAPAVLTVRAPLHDLSADAEQVQRPQARGPPAARA</sequence>
<dbReference type="OrthoDB" id="7863585at2"/>
<dbReference type="Proteomes" id="UP000281343">
    <property type="component" value="Unassembled WGS sequence"/>
</dbReference>
<dbReference type="AlphaFoldDB" id="A0A3L9Y570"/>
<proteinExistence type="predicted"/>
<evidence type="ECO:0000256" key="1">
    <source>
        <dbReference type="SAM" id="SignalP"/>
    </source>
</evidence>
<accession>A0A3L9Y570</accession>
<evidence type="ECO:0008006" key="4">
    <source>
        <dbReference type="Google" id="ProtNLM"/>
    </source>
</evidence>
<keyword evidence="3" id="KW-1185">Reference proteome</keyword>
<comment type="caution">
    <text evidence="2">The sequence shown here is derived from an EMBL/GenBank/DDBJ whole genome shotgun (WGS) entry which is preliminary data.</text>
</comment>